<dbReference type="InterPro" id="IPR036388">
    <property type="entry name" value="WH-like_DNA-bd_sf"/>
</dbReference>
<dbReference type="PRINTS" id="PR00035">
    <property type="entry name" value="HTHGNTR"/>
</dbReference>
<keyword evidence="3" id="KW-0805">Transcription regulation</keyword>
<name>A0ABP9VAI7_9DEIO</name>
<evidence type="ECO:0000256" key="4">
    <source>
        <dbReference type="ARBA" id="ARBA00023125"/>
    </source>
</evidence>
<dbReference type="SUPFAM" id="SSF53383">
    <property type="entry name" value="PLP-dependent transferases"/>
    <property type="match status" value="1"/>
</dbReference>
<protein>
    <submittedName>
        <fullName evidence="7">HTH-type transcriptional regulatory protein GabR</fullName>
    </submittedName>
</protein>
<dbReference type="Pfam" id="PF00155">
    <property type="entry name" value="Aminotran_1_2"/>
    <property type="match status" value="1"/>
</dbReference>
<keyword evidence="5" id="KW-0804">Transcription</keyword>
<evidence type="ECO:0000313" key="8">
    <source>
        <dbReference type="Proteomes" id="UP001458946"/>
    </source>
</evidence>
<evidence type="ECO:0000256" key="3">
    <source>
        <dbReference type="ARBA" id="ARBA00023015"/>
    </source>
</evidence>
<dbReference type="InterPro" id="IPR036390">
    <property type="entry name" value="WH_DNA-bd_sf"/>
</dbReference>
<comment type="caution">
    <text evidence="7">The sequence shown here is derived from an EMBL/GenBank/DDBJ whole genome shotgun (WGS) entry which is preliminary data.</text>
</comment>
<reference evidence="7 8" key="1">
    <citation type="submission" date="2024-02" db="EMBL/GenBank/DDBJ databases">
        <title>Deinococcus xinjiangensis NBRC 107630.</title>
        <authorList>
            <person name="Ichikawa N."/>
            <person name="Katano-Makiyama Y."/>
            <person name="Hidaka K."/>
        </authorList>
    </citation>
    <scope>NUCLEOTIDE SEQUENCE [LARGE SCALE GENOMIC DNA]</scope>
    <source>
        <strain evidence="7 8">NBRC 107630</strain>
    </source>
</reference>
<dbReference type="SMART" id="SM00345">
    <property type="entry name" value="HTH_GNTR"/>
    <property type="match status" value="1"/>
</dbReference>
<dbReference type="InterPro" id="IPR051446">
    <property type="entry name" value="HTH_trans_reg/aminotransferase"/>
</dbReference>
<dbReference type="InterPro" id="IPR004839">
    <property type="entry name" value="Aminotransferase_I/II_large"/>
</dbReference>
<dbReference type="Pfam" id="PF00392">
    <property type="entry name" value="GntR"/>
    <property type="match status" value="1"/>
</dbReference>
<evidence type="ECO:0000259" key="6">
    <source>
        <dbReference type="PROSITE" id="PS50949"/>
    </source>
</evidence>
<dbReference type="RefSeq" id="WP_353541520.1">
    <property type="nucleotide sequence ID" value="NZ_BAABRN010000010.1"/>
</dbReference>
<dbReference type="Gene3D" id="1.10.10.10">
    <property type="entry name" value="Winged helix-like DNA-binding domain superfamily/Winged helix DNA-binding domain"/>
    <property type="match status" value="1"/>
</dbReference>
<dbReference type="CDD" id="cd07377">
    <property type="entry name" value="WHTH_GntR"/>
    <property type="match status" value="1"/>
</dbReference>
<dbReference type="SUPFAM" id="SSF46785">
    <property type="entry name" value="Winged helix' DNA-binding domain"/>
    <property type="match status" value="1"/>
</dbReference>
<feature type="domain" description="HTH gntR-type" evidence="6">
    <location>
        <begin position="35"/>
        <end position="103"/>
    </location>
</feature>
<keyword evidence="2" id="KW-0663">Pyridoxal phosphate</keyword>
<dbReference type="InterPro" id="IPR015421">
    <property type="entry name" value="PyrdxlP-dep_Trfase_major"/>
</dbReference>
<dbReference type="PANTHER" id="PTHR46577:SF1">
    <property type="entry name" value="HTH-TYPE TRANSCRIPTIONAL REGULATORY PROTEIN GABR"/>
    <property type="match status" value="1"/>
</dbReference>
<keyword evidence="4" id="KW-0238">DNA-binding</keyword>
<evidence type="ECO:0000256" key="2">
    <source>
        <dbReference type="ARBA" id="ARBA00022898"/>
    </source>
</evidence>
<dbReference type="Gene3D" id="3.40.640.10">
    <property type="entry name" value="Type I PLP-dependent aspartate aminotransferase-like (Major domain)"/>
    <property type="match status" value="1"/>
</dbReference>
<dbReference type="PROSITE" id="PS50949">
    <property type="entry name" value="HTH_GNTR"/>
    <property type="match status" value="1"/>
</dbReference>
<evidence type="ECO:0000313" key="7">
    <source>
        <dbReference type="EMBL" id="GAA5501550.1"/>
    </source>
</evidence>
<gene>
    <name evidence="7" type="primary">gabR_1</name>
    <name evidence="7" type="ORF">Dxin01_01282</name>
</gene>
<dbReference type="EMBL" id="BAABRN010000010">
    <property type="protein sequence ID" value="GAA5501550.1"/>
    <property type="molecule type" value="Genomic_DNA"/>
</dbReference>
<dbReference type="Proteomes" id="UP001458946">
    <property type="component" value="Unassembled WGS sequence"/>
</dbReference>
<keyword evidence="8" id="KW-1185">Reference proteome</keyword>
<evidence type="ECO:0000256" key="5">
    <source>
        <dbReference type="ARBA" id="ARBA00023163"/>
    </source>
</evidence>
<comment type="similarity">
    <text evidence="1">In the C-terminal section; belongs to the class-I pyridoxal-phosphate-dependent aminotransferase family.</text>
</comment>
<dbReference type="InterPro" id="IPR000524">
    <property type="entry name" value="Tscrpt_reg_HTH_GntR"/>
</dbReference>
<proteinExistence type="inferred from homology"/>
<sequence length="507" mass="53783">MARSKAPLLPTTSSPLGDPLAALPIQLGLNRQSGQPLHSQLAEQLRLAVLAGALPADLRLPGSRSLAQSLGVTRGVVTEAYAELVAEGTLSAAVGSGTRVSAMQPCAKAPTQSGPAWFVAPPPPPVDDAVMDSGIHFKTGVTTSATLDERAWRQAWAYAAAQGIRGDYSDAAGESILRGALAAFVGRSRGLPASADDVLVTAGTLQALNLIVRGILPPASAVLFENPGYRAARQVFIDAGHTVHPLPLDQDGPLLHDLPPAKAVYVTPSHQFPLGVRMSLPRRLALLSWAAQHDALIIEDDYNGEFRYGAPPLPPLASLEQERGRVLYIGTLSKVLTPAVRTGFLVAPPALRPALIRARTLLDFGHPLPVQHALTHLLTHGELDKHVRRSRRWHAQVRETLTRELAELAPQAALSGIEAGLHVCLNLRDLDPEQVKAALAQRGVYVSTLAEFSVGEGVTNALLLGYGGLTVKEAEAGAKEIVRVVREMTPHHPLLRTSTLSSAKAKG</sequence>
<evidence type="ECO:0000256" key="1">
    <source>
        <dbReference type="ARBA" id="ARBA00005384"/>
    </source>
</evidence>
<dbReference type="PANTHER" id="PTHR46577">
    <property type="entry name" value="HTH-TYPE TRANSCRIPTIONAL REGULATORY PROTEIN GABR"/>
    <property type="match status" value="1"/>
</dbReference>
<accession>A0ABP9VAI7</accession>
<dbReference type="CDD" id="cd00609">
    <property type="entry name" value="AAT_like"/>
    <property type="match status" value="1"/>
</dbReference>
<organism evidence="7 8">
    <name type="scientific">Deinococcus xinjiangensis</name>
    <dbReference type="NCBI Taxonomy" id="457454"/>
    <lineage>
        <taxon>Bacteria</taxon>
        <taxon>Thermotogati</taxon>
        <taxon>Deinococcota</taxon>
        <taxon>Deinococci</taxon>
        <taxon>Deinococcales</taxon>
        <taxon>Deinococcaceae</taxon>
        <taxon>Deinococcus</taxon>
    </lineage>
</organism>
<dbReference type="InterPro" id="IPR015424">
    <property type="entry name" value="PyrdxlP-dep_Trfase"/>
</dbReference>